<dbReference type="GO" id="GO:0009279">
    <property type="term" value="C:cell outer membrane"/>
    <property type="evidence" value="ECO:0007669"/>
    <property type="project" value="UniProtKB-SubCell"/>
</dbReference>
<organism evidence="9 10">
    <name type="scientific">Sphingomonas cavernae</name>
    <dbReference type="NCBI Taxonomy" id="2320861"/>
    <lineage>
        <taxon>Bacteria</taxon>
        <taxon>Pseudomonadati</taxon>
        <taxon>Pseudomonadota</taxon>
        <taxon>Alphaproteobacteria</taxon>
        <taxon>Sphingomonadales</taxon>
        <taxon>Sphingomonadaceae</taxon>
        <taxon>Sphingomonas</taxon>
    </lineage>
</organism>
<dbReference type="GO" id="GO:0015483">
    <property type="term" value="F:long-chain fatty acid transporting porin activity"/>
    <property type="evidence" value="ECO:0007669"/>
    <property type="project" value="TreeGrafter"/>
</dbReference>
<keyword evidence="4" id="KW-0812">Transmembrane</keyword>
<dbReference type="AlphaFoldDB" id="A0A418W6C4"/>
<keyword evidence="6" id="KW-0472">Membrane</keyword>
<dbReference type="OrthoDB" id="19849at2"/>
<dbReference type="EMBL" id="QYUM01000004">
    <property type="protein sequence ID" value="RJF85583.1"/>
    <property type="molecule type" value="Genomic_DNA"/>
</dbReference>
<feature type="chain" id="PRO_5019197150" evidence="8">
    <location>
        <begin position="29"/>
        <end position="434"/>
    </location>
</feature>
<accession>A0A418W6C4</accession>
<sequence length="434" mass="46079">MKGSHIHLAAVTSVSLVALTLLPSAANAGGFYLQEQSVKAAGRAFSGEVADEGADSLWWNPAAVANIEQNEVYIGVSTILPSAKVRDNDTVIIRPGQPAAAVGGNPLAKDPIETGILPSGAVAMRLTDRLVAGLAVSAPFSFTTDYDADSWVRYTADKSKLRTIDIQPSLAIAATDWLRLGVAANIEYSDATLTNALPNLAAALPDGEQRLEGNGWDLGWSAGAQVHTGPATLGVSYKSSVKHTLAGRVETSGLLGPLAPANGTIDADASFRTPWQLIMGGRFKASDRLTLNAQAVRVGWNEFDAIRLGDPINQAIPENYRNTWSFAGGLDYVVNPEWTVRAGVQHDQTPTRDGERDARVPDSDRWNFAAGTSYDVSSRFTIDAAINYISFEDAPIDRVTAAYPGTAAQTPIIVDGVIEDTSAIVLAIGGRFRF</sequence>
<proteinExistence type="inferred from homology"/>
<dbReference type="Pfam" id="PF03349">
    <property type="entry name" value="Toluene_X"/>
    <property type="match status" value="1"/>
</dbReference>
<keyword evidence="10" id="KW-1185">Reference proteome</keyword>
<evidence type="ECO:0000256" key="8">
    <source>
        <dbReference type="SAM" id="SignalP"/>
    </source>
</evidence>
<evidence type="ECO:0000256" key="1">
    <source>
        <dbReference type="ARBA" id="ARBA00004571"/>
    </source>
</evidence>
<dbReference type="PANTHER" id="PTHR35093:SF8">
    <property type="entry name" value="OUTER MEMBRANE PROTEIN NMB0088-RELATED"/>
    <property type="match status" value="1"/>
</dbReference>
<keyword evidence="7" id="KW-0998">Cell outer membrane</keyword>
<dbReference type="Gene3D" id="2.40.160.60">
    <property type="entry name" value="Outer membrane protein transport protein (OMPP1/FadL/TodX)"/>
    <property type="match status" value="1"/>
</dbReference>
<dbReference type="InterPro" id="IPR005017">
    <property type="entry name" value="OMPP1/FadL/TodX"/>
</dbReference>
<evidence type="ECO:0000256" key="3">
    <source>
        <dbReference type="ARBA" id="ARBA00022452"/>
    </source>
</evidence>
<dbReference type="Proteomes" id="UP000286100">
    <property type="component" value="Unassembled WGS sequence"/>
</dbReference>
<keyword evidence="3" id="KW-1134">Transmembrane beta strand</keyword>
<comment type="subcellular location">
    <subcellularLocation>
        <location evidence="1">Cell outer membrane</location>
        <topology evidence="1">Multi-pass membrane protein</topology>
    </subcellularLocation>
</comment>
<evidence type="ECO:0000256" key="5">
    <source>
        <dbReference type="ARBA" id="ARBA00022729"/>
    </source>
</evidence>
<evidence type="ECO:0000256" key="2">
    <source>
        <dbReference type="ARBA" id="ARBA00008163"/>
    </source>
</evidence>
<keyword evidence="5 8" id="KW-0732">Signal</keyword>
<comment type="caution">
    <text evidence="9">The sequence shown here is derived from an EMBL/GenBank/DDBJ whole genome shotgun (WGS) entry which is preliminary data.</text>
</comment>
<name>A0A418W6C4_9SPHN</name>
<evidence type="ECO:0000256" key="6">
    <source>
        <dbReference type="ARBA" id="ARBA00023136"/>
    </source>
</evidence>
<gene>
    <name evidence="9" type="ORF">D3876_16820</name>
</gene>
<dbReference type="RefSeq" id="WP_119765595.1">
    <property type="nucleotide sequence ID" value="NZ_QYUM01000004.1"/>
</dbReference>
<protein>
    <submittedName>
        <fullName evidence="9">Porin</fullName>
    </submittedName>
</protein>
<dbReference type="PANTHER" id="PTHR35093">
    <property type="entry name" value="OUTER MEMBRANE PROTEIN NMB0088-RELATED"/>
    <property type="match status" value="1"/>
</dbReference>
<evidence type="ECO:0000256" key="4">
    <source>
        <dbReference type="ARBA" id="ARBA00022692"/>
    </source>
</evidence>
<dbReference type="SUPFAM" id="SSF56935">
    <property type="entry name" value="Porins"/>
    <property type="match status" value="1"/>
</dbReference>
<comment type="similarity">
    <text evidence="2">Belongs to the OmpP1/FadL family.</text>
</comment>
<evidence type="ECO:0000313" key="10">
    <source>
        <dbReference type="Proteomes" id="UP000286100"/>
    </source>
</evidence>
<evidence type="ECO:0000256" key="7">
    <source>
        <dbReference type="ARBA" id="ARBA00023237"/>
    </source>
</evidence>
<reference evidence="9 10" key="1">
    <citation type="submission" date="2018-09" db="EMBL/GenBank/DDBJ databases">
        <authorList>
            <person name="Zhu H."/>
        </authorList>
    </citation>
    <scope>NUCLEOTIDE SEQUENCE [LARGE SCALE GENOMIC DNA]</scope>
    <source>
        <strain evidence="9 10">K2R01-6</strain>
    </source>
</reference>
<feature type="signal peptide" evidence="8">
    <location>
        <begin position="1"/>
        <end position="28"/>
    </location>
</feature>
<evidence type="ECO:0000313" key="9">
    <source>
        <dbReference type="EMBL" id="RJF85583.1"/>
    </source>
</evidence>